<protein>
    <submittedName>
        <fullName evidence="8">Transmembrane amino acid transporter protein-domain-containing protein</fullName>
    </submittedName>
</protein>
<dbReference type="AlphaFoldDB" id="A0A9W9KKI1"/>
<name>A0A9W9KKI1_9EURO</name>
<sequence>MESSKQPDTKQEDDFVAPEVSNGCMAQIPPTDIEKQKTREGEAHFHRLGWKRLTIVLIVQSIALGSLGLPAAFASLGMVLGVCACIFFGITSCYASYTIGQVKLKFPHVANYVDMGSLMGRYGTLVFSFFFVSLATLTVGSHCLTGQIALSTITSSSMCALIFGVASAIILFLLALPPSFSEMAVLGYIDFASIILAIGITMVATGAQRVDDVDWSPWPRENLTFSEGFVALENIVFAFGFASSQPSFMAEMHTPEDYLKSIKILCTVETVVYTLTGGIIYYLVGDSVQSPALLSAGSTLSRVTFGVALPVIFISGSINATAVCKYIHGQVYKDSVVRYVNTTKGWITWIGLVALVNLTAWVIAEAIPFFSELLSICAALFVSGLSFYLPPVMWFRLLKQGQWYSQHNLRASFFNGFVFISGVIVLICGLYASIVQLVCFPFRPLKIALS</sequence>
<comment type="caution">
    <text evidence="8">The sequence shown here is derived from an EMBL/GenBank/DDBJ whole genome shotgun (WGS) entry which is preliminary data.</text>
</comment>
<evidence type="ECO:0000256" key="5">
    <source>
        <dbReference type="ARBA" id="ARBA00023136"/>
    </source>
</evidence>
<dbReference type="OrthoDB" id="655540at2759"/>
<evidence type="ECO:0000256" key="3">
    <source>
        <dbReference type="ARBA" id="ARBA00022692"/>
    </source>
</evidence>
<feature type="transmembrane region" description="Helical" evidence="6">
    <location>
        <begin position="118"/>
        <end position="141"/>
    </location>
</feature>
<feature type="transmembrane region" description="Helical" evidence="6">
    <location>
        <begin position="53"/>
        <end position="73"/>
    </location>
</feature>
<feature type="transmembrane region" description="Helical" evidence="6">
    <location>
        <begin position="345"/>
        <end position="363"/>
    </location>
</feature>
<keyword evidence="9" id="KW-1185">Reference proteome</keyword>
<keyword evidence="4 6" id="KW-1133">Transmembrane helix</keyword>
<comment type="subcellular location">
    <subcellularLocation>
        <location evidence="1">Membrane</location>
        <topology evidence="1">Multi-pass membrane protein</topology>
    </subcellularLocation>
</comment>
<organism evidence="8 9">
    <name type="scientific">Penicillium angulare</name>
    <dbReference type="NCBI Taxonomy" id="116970"/>
    <lineage>
        <taxon>Eukaryota</taxon>
        <taxon>Fungi</taxon>
        <taxon>Dikarya</taxon>
        <taxon>Ascomycota</taxon>
        <taxon>Pezizomycotina</taxon>
        <taxon>Eurotiomycetes</taxon>
        <taxon>Eurotiomycetidae</taxon>
        <taxon>Eurotiales</taxon>
        <taxon>Aspergillaceae</taxon>
        <taxon>Penicillium</taxon>
    </lineage>
</organism>
<dbReference type="PANTHER" id="PTHR22950">
    <property type="entry name" value="AMINO ACID TRANSPORTER"/>
    <property type="match status" value="1"/>
</dbReference>
<feature type="transmembrane region" description="Helical" evidence="6">
    <location>
        <begin position="304"/>
        <end position="324"/>
    </location>
</feature>
<feature type="transmembrane region" description="Helical" evidence="6">
    <location>
        <begin position="264"/>
        <end position="284"/>
    </location>
</feature>
<feature type="transmembrane region" description="Helical" evidence="6">
    <location>
        <begin position="411"/>
        <end position="434"/>
    </location>
</feature>
<accession>A0A9W9KKI1</accession>
<dbReference type="Pfam" id="PF01490">
    <property type="entry name" value="Aa_trans"/>
    <property type="match status" value="1"/>
</dbReference>
<gene>
    <name evidence="8" type="ORF">N7456_005423</name>
</gene>
<feature type="transmembrane region" description="Helical" evidence="6">
    <location>
        <begin position="369"/>
        <end position="390"/>
    </location>
</feature>
<keyword evidence="5 6" id="KW-0472">Membrane</keyword>
<evidence type="ECO:0000256" key="4">
    <source>
        <dbReference type="ARBA" id="ARBA00022989"/>
    </source>
</evidence>
<feature type="transmembrane region" description="Helical" evidence="6">
    <location>
        <begin position="153"/>
        <end position="176"/>
    </location>
</feature>
<evidence type="ECO:0000313" key="9">
    <source>
        <dbReference type="Proteomes" id="UP001149165"/>
    </source>
</evidence>
<feature type="transmembrane region" description="Helical" evidence="6">
    <location>
        <begin position="224"/>
        <end position="243"/>
    </location>
</feature>
<evidence type="ECO:0000313" key="8">
    <source>
        <dbReference type="EMBL" id="KAJ5108748.1"/>
    </source>
</evidence>
<dbReference type="GO" id="GO:0016020">
    <property type="term" value="C:membrane"/>
    <property type="evidence" value="ECO:0007669"/>
    <property type="project" value="UniProtKB-SubCell"/>
</dbReference>
<dbReference type="EMBL" id="JAPQKH010000003">
    <property type="protein sequence ID" value="KAJ5108748.1"/>
    <property type="molecule type" value="Genomic_DNA"/>
</dbReference>
<evidence type="ECO:0000256" key="1">
    <source>
        <dbReference type="ARBA" id="ARBA00004141"/>
    </source>
</evidence>
<evidence type="ECO:0000256" key="6">
    <source>
        <dbReference type="SAM" id="Phobius"/>
    </source>
</evidence>
<dbReference type="InterPro" id="IPR013057">
    <property type="entry name" value="AA_transpt_TM"/>
</dbReference>
<keyword evidence="3 6" id="KW-0812">Transmembrane</keyword>
<dbReference type="PANTHER" id="PTHR22950:SF479">
    <property type="entry name" value="AMINO ACID TRANSPORTER (EUROFUNG)-RELATED"/>
    <property type="match status" value="1"/>
</dbReference>
<dbReference type="Proteomes" id="UP001149165">
    <property type="component" value="Unassembled WGS sequence"/>
</dbReference>
<evidence type="ECO:0000259" key="7">
    <source>
        <dbReference type="Pfam" id="PF01490"/>
    </source>
</evidence>
<reference evidence="8" key="1">
    <citation type="submission" date="2022-11" db="EMBL/GenBank/DDBJ databases">
        <authorList>
            <person name="Petersen C."/>
        </authorList>
    </citation>
    <scope>NUCLEOTIDE SEQUENCE</scope>
    <source>
        <strain evidence="8">IBT 30069</strain>
    </source>
</reference>
<dbReference type="GO" id="GO:0015179">
    <property type="term" value="F:L-amino acid transmembrane transporter activity"/>
    <property type="evidence" value="ECO:0007669"/>
    <property type="project" value="TreeGrafter"/>
</dbReference>
<feature type="domain" description="Amino acid transporter transmembrane" evidence="7">
    <location>
        <begin position="47"/>
        <end position="434"/>
    </location>
</feature>
<feature type="transmembrane region" description="Helical" evidence="6">
    <location>
        <begin position="183"/>
        <end position="204"/>
    </location>
</feature>
<comment type="similarity">
    <text evidence="2">Belongs to the amino acid/polyamine transporter 2 family.</text>
</comment>
<evidence type="ECO:0000256" key="2">
    <source>
        <dbReference type="ARBA" id="ARBA00008066"/>
    </source>
</evidence>
<feature type="transmembrane region" description="Helical" evidence="6">
    <location>
        <begin position="79"/>
        <end position="97"/>
    </location>
</feature>
<reference evidence="8" key="2">
    <citation type="journal article" date="2023" name="IMA Fungus">
        <title>Comparative genomic study of the Penicillium genus elucidates a diverse pangenome and 15 lateral gene transfer events.</title>
        <authorList>
            <person name="Petersen C."/>
            <person name="Sorensen T."/>
            <person name="Nielsen M.R."/>
            <person name="Sondergaard T.E."/>
            <person name="Sorensen J.L."/>
            <person name="Fitzpatrick D.A."/>
            <person name="Frisvad J.C."/>
            <person name="Nielsen K.L."/>
        </authorList>
    </citation>
    <scope>NUCLEOTIDE SEQUENCE</scope>
    <source>
        <strain evidence="8">IBT 30069</strain>
    </source>
</reference>
<proteinExistence type="inferred from homology"/>